<keyword evidence="1" id="KW-1133">Transmembrane helix</keyword>
<dbReference type="InterPro" id="IPR036938">
    <property type="entry name" value="PAP2/HPO_sf"/>
</dbReference>
<evidence type="ECO:0000313" key="3">
    <source>
        <dbReference type="Proteomes" id="UP001220456"/>
    </source>
</evidence>
<keyword evidence="3" id="KW-1185">Reference proteome</keyword>
<organism evidence="2 3">
    <name type="scientific">Arthrobacter vasquezii</name>
    <dbReference type="NCBI Taxonomy" id="2977629"/>
    <lineage>
        <taxon>Bacteria</taxon>
        <taxon>Bacillati</taxon>
        <taxon>Actinomycetota</taxon>
        <taxon>Actinomycetes</taxon>
        <taxon>Micrococcales</taxon>
        <taxon>Micrococcaceae</taxon>
        <taxon>Arthrobacter</taxon>
    </lineage>
</organism>
<evidence type="ECO:0000313" key="2">
    <source>
        <dbReference type="EMBL" id="MDF9279086.1"/>
    </source>
</evidence>
<evidence type="ECO:0000256" key="1">
    <source>
        <dbReference type="SAM" id="Phobius"/>
    </source>
</evidence>
<accession>A0ABT6CYE0</accession>
<dbReference type="Proteomes" id="UP001220456">
    <property type="component" value="Unassembled WGS sequence"/>
</dbReference>
<reference evidence="2 3" key="1">
    <citation type="journal article" date="2023" name="Int. J. Syst. Evol. Microbiol.">
        <title>Arthrobacter vasquezii sp. nov., isolated from a soil sample from Union Glacier, Antarctica.</title>
        <authorList>
            <person name="Valenzuela-Ibaceta F."/>
            <person name="Carrasco V."/>
            <person name="Lagos-Moraga S."/>
            <person name="Dietz-Vargas C."/>
            <person name="Navarro C.A."/>
            <person name="Perez-Donoso J.M."/>
        </authorList>
    </citation>
    <scope>NUCLEOTIDE SEQUENCE [LARGE SCALE GENOMIC DNA]</scope>
    <source>
        <strain evidence="2 3">EH-1B-1</strain>
    </source>
</reference>
<name>A0ABT6CYE0_9MICC</name>
<proteinExistence type="predicted"/>
<protein>
    <submittedName>
        <fullName evidence="2">Phosphatidic acid phosphatase</fullName>
    </submittedName>
</protein>
<feature type="transmembrane region" description="Helical" evidence="1">
    <location>
        <begin position="12"/>
        <end position="33"/>
    </location>
</feature>
<dbReference type="SUPFAM" id="SSF48317">
    <property type="entry name" value="Acid phosphatase/Vanadium-dependent haloperoxidase"/>
    <property type="match status" value="1"/>
</dbReference>
<dbReference type="RefSeq" id="WP_277359447.1">
    <property type="nucleotide sequence ID" value="NZ_JAROKN010000057.1"/>
</dbReference>
<sequence>MADHHISVRTQRAPVLAGACLSLLLGLGVLQLLGAPLQLTVMILSVLAGILAVLAVNLVWKLSAHAAVASFFMIAMVMIFGWVGLVSAVVPLAVGWSRVRLGAHTTLQVLAGLTVGLLIGAGFMALMVY</sequence>
<gene>
    <name evidence="2" type="ORF">P4U43_14955</name>
</gene>
<feature type="transmembrane region" description="Helical" evidence="1">
    <location>
        <begin position="39"/>
        <end position="60"/>
    </location>
</feature>
<comment type="caution">
    <text evidence="2">The sequence shown here is derived from an EMBL/GenBank/DDBJ whole genome shotgun (WGS) entry which is preliminary data.</text>
</comment>
<dbReference type="EMBL" id="JAROKN010000057">
    <property type="protein sequence ID" value="MDF9279086.1"/>
    <property type="molecule type" value="Genomic_DNA"/>
</dbReference>
<feature type="transmembrane region" description="Helical" evidence="1">
    <location>
        <begin position="106"/>
        <end position="128"/>
    </location>
</feature>
<dbReference type="Gene3D" id="1.20.144.10">
    <property type="entry name" value="Phosphatidic acid phosphatase type 2/haloperoxidase"/>
    <property type="match status" value="1"/>
</dbReference>
<keyword evidence="1" id="KW-0812">Transmembrane</keyword>
<feature type="transmembrane region" description="Helical" evidence="1">
    <location>
        <begin position="72"/>
        <end position="94"/>
    </location>
</feature>
<keyword evidence="1" id="KW-0472">Membrane</keyword>